<evidence type="ECO:0000313" key="2">
    <source>
        <dbReference type="EMBL" id="RUM98709.1"/>
    </source>
</evidence>
<dbReference type="Proteomes" id="UP000281647">
    <property type="component" value="Unassembled WGS sequence"/>
</dbReference>
<dbReference type="InterPro" id="IPR038695">
    <property type="entry name" value="Saro_0823-like_sf"/>
</dbReference>
<keyword evidence="3" id="KW-1185">Reference proteome</keyword>
<reference evidence="2 3" key="1">
    <citation type="submission" date="2018-11" db="EMBL/GenBank/DDBJ databases">
        <title>Pseudaminobacter arsenicus sp. nov., an arsenic-resistant bacterium isolated from arsenic-rich aquifers.</title>
        <authorList>
            <person name="Mu Y."/>
        </authorList>
    </citation>
    <scope>NUCLEOTIDE SEQUENCE [LARGE SCALE GENOMIC DNA]</scope>
    <source>
        <strain evidence="2 3">CB3</strain>
    </source>
</reference>
<sequence length="169" mass="18466">MLRKFGLPGGAISAAVICIFTFVAMLVPSSADDRAMVLPVDPAPLVAETSAGEHSFSIEIADDPQERSAGLMFRETMDDDHGMLFVFEQTQPVGFWMKNTPLPLDLIFIGQDGRVKEIHRGEPFSEAPIASQEEIRFVLELKQGTAQRVGVKEGDLVRHPTITRVMGAG</sequence>
<keyword evidence="1" id="KW-0812">Transmembrane</keyword>
<dbReference type="EMBL" id="RKST01000005">
    <property type="protein sequence ID" value="RUM98709.1"/>
    <property type="molecule type" value="Genomic_DNA"/>
</dbReference>
<dbReference type="Gene3D" id="2.60.120.1140">
    <property type="entry name" value="Protein of unknown function DUF192"/>
    <property type="match status" value="1"/>
</dbReference>
<comment type="caution">
    <text evidence="2">The sequence shown here is derived from an EMBL/GenBank/DDBJ whole genome shotgun (WGS) entry which is preliminary data.</text>
</comment>
<keyword evidence="1" id="KW-0472">Membrane</keyword>
<dbReference type="OrthoDB" id="9808290at2"/>
<evidence type="ECO:0000256" key="1">
    <source>
        <dbReference type="SAM" id="Phobius"/>
    </source>
</evidence>
<name>A0A432V985_9HYPH</name>
<evidence type="ECO:0000313" key="3">
    <source>
        <dbReference type="Proteomes" id="UP000281647"/>
    </source>
</evidence>
<accession>A0A432V985</accession>
<keyword evidence="1" id="KW-1133">Transmembrane helix</keyword>
<proteinExistence type="predicted"/>
<dbReference type="AlphaFoldDB" id="A0A432V985"/>
<feature type="transmembrane region" description="Helical" evidence="1">
    <location>
        <begin position="6"/>
        <end position="27"/>
    </location>
</feature>
<protein>
    <submittedName>
        <fullName evidence="2">DUF192 domain-containing protein</fullName>
    </submittedName>
</protein>
<organism evidence="2 3">
    <name type="scientific">Borborobacter arsenicus</name>
    <dbReference type="NCBI Taxonomy" id="1851146"/>
    <lineage>
        <taxon>Bacteria</taxon>
        <taxon>Pseudomonadati</taxon>
        <taxon>Pseudomonadota</taxon>
        <taxon>Alphaproteobacteria</taxon>
        <taxon>Hyphomicrobiales</taxon>
        <taxon>Phyllobacteriaceae</taxon>
        <taxon>Borborobacter</taxon>
    </lineage>
</organism>
<dbReference type="PANTHER" id="PTHR37953">
    <property type="entry name" value="UPF0127 PROTEIN MJ1496"/>
    <property type="match status" value="1"/>
</dbReference>
<dbReference type="RefSeq" id="WP_128624777.1">
    <property type="nucleotide sequence ID" value="NZ_ML133509.1"/>
</dbReference>
<dbReference type="PANTHER" id="PTHR37953:SF1">
    <property type="entry name" value="UPF0127 PROTEIN MJ1496"/>
    <property type="match status" value="1"/>
</dbReference>
<dbReference type="InterPro" id="IPR003795">
    <property type="entry name" value="DUF192"/>
</dbReference>
<dbReference type="Pfam" id="PF02643">
    <property type="entry name" value="DUF192"/>
    <property type="match status" value="1"/>
</dbReference>
<gene>
    <name evidence="2" type="ORF">EET67_06305</name>
</gene>